<accession>Q6KGJ8</accession>
<name>Q6KGJ8_BPFO1</name>
<evidence type="ECO:0000313" key="2">
    <source>
        <dbReference type="Proteomes" id="UP000009070"/>
    </source>
</evidence>
<keyword evidence="2" id="KW-1185">Reference proteome</keyword>
<evidence type="ECO:0000313" key="1">
    <source>
        <dbReference type="EMBL" id="AAQ14667.1"/>
    </source>
</evidence>
<organismHost>
    <name type="scientific">Salmonella</name>
    <dbReference type="NCBI Taxonomy" id="590"/>
</organismHost>
<sequence length="91" mass="10373">MWFLLDGLRAVFFKGKRDLLFGENIMSENVYKELYEANKKLEFMQNTIMAIADRLSVATGIDIKEASMDALLDAVDAKFEVKKEETATDSE</sequence>
<protein>
    <submittedName>
        <fullName evidence="1">Uncharacterized protein</fullName>
    </submittedName>
</protein>
<dbReference type="Proteomes" id="UP000009070">
    <property type="component" value="Segment"/>
</dbReference>
<organism evidence="1 2">
    <name type="scientific">Salmonella phage Felix O1 (isolate Felix O1-VT1)</name>
    <name type="common">Bacteriophage Felix O1</name>
    <dbReference type="NCBI Taxonomy" id="1283336"/>
    <lineage>
        <taxon>Viruses</taxon>
        <taxon>Duplodnaviria</taxon>
        <taxon>Heunggongvirae</taxon>
        <taxon>Uroviricota</taxon>
        <taxon>Caudoviricetes</taxon>
        <taxon>Andersonviridae</taxon>
        <taxon>Ounavirinae</taxon>
        <taxon>Felixounavirus</taxon>
        <taxon>Felixounavirus felixO1</taxon>
    </lineage>
</organism>
<proteinExistence type="predicted"/>
<reference evidence="1 2" key="1">
    <citation type="submission" date="2000-11" db="EMBL/GenBank/DDBJ databases">
        <title>Bacteriophage Felix O1: Genetic Characterization.</title>
        <authorList>
            <person name="Sriranganathan N."/>
            <person name="Whichard J.M."/>
            <person name="Pierson F.W."/>
            <person name="Kapur V."/>
            <person name="Weigt L.A."/>
        </authorList>
    </citation>
    <scope>NUCLEOTIDE SEQUENCE [LARGE SCALE GENOMIC DNA]</scope>
    <source>
        <strain evidence="1">Felix O1-VT1</strain>
    </source>
</reference>
<dbReference type="EMBL" id="AF320576">
    <property type="protein sequence ID" value="AAQ14667.1"/>
    <property type="molecule type" value="Genomic_DNA"/>
</dbReference>